<evidence type="ECO:0000313" key="2">
    <source>
        <dbReference type="Proteomes" id="UP000185478"/>
    </source>
</evidence>
<dbReference type="EMBL" id="CP009245">
    <property type="protein sequence ID" value="APT84504.1"/>
    <property type="molecule type" value="Genomic_DNA"/>
</dbReference>
<name>A0A1L7CFA1_9CORY</name>
<dbReference type="OrthoDB" id="3194844at2"/>
<accession>A0A1L7CFA1</accession>
<dbReference type="Pfam" id="PF25310">
    <property type="entry name" value="VG15"/>
    <property type="match status" value="1"/>
</dbReference>
<dbReference type="InterPro" id="IPR057369">
    <property type="entry name" value="VG15"/>
</dbReference>
<evidence type="ECO:0008006" key="3">
    <source>
        <dbReference type="Google" id="ProtNLM"/>
    </source>
</evidence>
<keyword evidence="2" id="KW-1185">Reference proteome</keyword>
<dbReference type="STRING" id="1431546.CAQU_04885"/>
<protein>
    <recommendedName>
        <fullName evidence="3">Bacterial EndoU nuclease domain-containing protein</fullName>
    </recommendedName>
</protein>
<sequence>MSLELAVAQAQQRLQQEWVAIVARYETAEQRQEALRAVYEDIVETQGLAVAVDAANMVELSRLSHPELRHLPTPEVARTAKRTAVVATLDEAFDMWQDVDELPGSLSRMLTTLVLQPARNTVMMATAHARTGYVLVPNATACAWCLMRASGGTKQRSVGDGGDFHPGCQCWVAEAMAGVVESVPEITREVIAMARRSGLTDSEEDQRAWEIARRDSLLRLSDFRAFPPIPGVEIPEVRLRHFVSTTGVELPQPRIENVFGHVLYGWRGNTSILEMLKYARWGHTADTLAPQEDKTRFPEYWEDQDIVDALVVGLEDSGPWEVWQARTNGAHARTRVHKVFEYAGLKVKLQYYIGRDGGGEHLTAFPVE</sequence>
<dbReference type="Proteomes" id="UP000185478">
    <property type="component" value="Chromosome"/>
</dbReference>
<proteinExistence type="predicted"/>
<dbReference type="RefSeq" id="WP_075725680.1">
    <property type="nucleotide sequence ID" value="NZ_CP009245.1"/>
</dbReference>
<evidence type="ECO:0000313" key="1">
    <source>
        <dbReference type="EMBL" id="APT84504.1"/>
    </source>
</evidence>
<gene>
    <name evidence="1" type="ORF">CAQU_04885</name>
</gene>
<dbReference type="KEGG" id="caqu:CAQU_04885"/>
<dbReference type="AlphaFoldDB" id="A0A1L7CFA1"/>
<reference evidence="1 2" key="1">
    <citation type="submission" date="2014-08" db="EMBL/GenBank/DDBJ databases">
        <title>Complete genome sequence of Corynebacterium aquilae S-613T(T) (=DSM 44791(T)), isolated from the choana of a healthy golden eagle.</title>
        <authorList>
            <person name="Ruckert C."/>
            <person name="Albersmeier A."/>
            <person name="Winkler A."/>
            <person name="Kalinowski J."/>
        </authorList>
    </citation>
    <scope>NUCLEOTIDE SEQUENCE [LARGE SCALE GENOMIC DNA]</scope>
    <source>
        <strain evidence="1 2">S-613</strain>
    </source>
</reference>
<organism evidence="1 2">
    <name type="scientific">Corynebacterium aquilae DSM 44791</name>
    <dbReference type="NCBI Taxonomy" id="1431546"/>
    <lineage>
        <taxon>Bacteria</taxon>
        <taxon>Bacillati</taxon>
        <taxon>Actinomycetota</taxon>
        <taxon>Actinomycetes</taxon>
        <taxon>Mycobacteriales</taxon>
        <taxon>Corynebacteriaceae</taxon>
        <taxon>Corynebacterium</taxon>
    </lineage>
</organism>